<dbReference type="Proteomes" id="UP001153269">
    <property type="component" value="Unassembled WGS sequence"/>
</dbReference>
<gene>
    <name evidence="1" type="ORF">PLEPLA_LOCUS19950</name>
</gene>
<organism evidence="1 2">
    <name type="scientific">Pleuronectes platessa</name>
    <name type="common">European plaice</name>
    <dbReference type="NCBI Taxonomy" id="8262"/>
    <lineage>
        <taxon>Eukaryota</taxon>
        <taxon>Metazoa</taxon>
        <taxon>Chordata</taxon>
        <taxon>Craniata</taxon>
        <taxon>Vertebrata</taxon>
        <taxon>Euteleostomi</taxon>
        <taxon>Actinopterygii</taxon>
        <taxon>Neopterygii</taxon>
        <taxon>Teleostei</taxon>
        <taxon>Neoteleostei</taxon>
        <taxon>Acanthomorphata</taxon>
        <taxon>Carangaria</taxon>
        <taxon>Pleuronectiformes</taxon>
        <taxon>Pleuronectoidei</taxon>
        <taxon>Pleuronectidae</taxon>
        <taxon>Pleuronectes</taxon>
    </lineage>
</organism>
<dbReference type="EMBL" id="CADEAL010001383">
    <property type="protein sequence ID" value="CAB1431893.1"/>
    <property type="molecule type" value="Genomic_DNA"/>
</dbReference>
<proteinExistence type="predicted"/>
<comment type="caution">
    <text evidence="1">The sequence shown here is derived from an EMBL/GenBank/DDBJ whole genome shotgun (WGS) entry which is preliminary data.</text>
</comment>
<reference evidence="1" key="1">
    <citation type="submission" date="2020-03" db="EMBL/GenBank/DDBJ databases">
        <authorList>
            <person name="Weist P."/>
        </authorList>
    </citation>
    <scope>NUCLEOTIDE SEQUENCE</scope>
</reference>
<accession>A0A9N7UKR4</accession>
<keyword evidence="2" id="KW-1185">Reference proteome</keyword>
<name>A0A9N7UKR4_PLEPL</name>
<sequence>MSEPLSRVHVFPCQPRREARGCTQVGRCPAWSSCGLRQDALMKHHTAPSSAQTFGVNKLLCYWELMGRER</sequence>
<evidence type="ECO:0000313" key="2">
    <source>
        <dbReference type="Proteomes" id="UP001153269"/>
    </source>
</evidence>
<protein>
    <submittedName>
        <fullName evidence="1">Uncharacterized protein</fullName>
    </submittedName>
</protein>
<evidence type="ECO:0000313" key="1">
    <source>
        <dbReference type="EMBL" id="CAB1431893.1"/>
    </source>
</evidence>
<dbReference type="AlphaFoldDB" id="A0A9N7UKR4"/>